<comment type="similarity">
    <text evidence="2 11">Belongs to the folylpolyglutamate synthase family.</text>
</comment>
<keyword evidence="8" id="KW-0460">Magnesium</keyword>
<dbReference type="Gene3D" id="3.90.190.20">
    <property type="entry name" value="Mur ligase, C-terminal domain"/>
    <property type="match status" value="1"/>
</dbReference>
<organism evidence="14 15">
    <name type="scientific">Lysinibacillus alkalisoli</name>
    <dbReference type="NCBI Taxonomy" id="1911548"/>
    <lineage>
        <taxon>Bacteria</taxon>
        <taxon>Bacillati</taxon>
        <taxon>Bacillota</taxon>
        <taxon>Bacilli</taxon>
        <taxon>Bacillales</taxon>
        <taxon>Bacillaceae</taxon>
        <taxon>Lysinibacillus</taxon>
    </lineage>
</organism>
<accession>A0A917LI97</accession>
<dbReference type="Pfam" id="PF02875">
    <property type="entry name" value="Mur_ligase_C"/>
    <property type="match status" value="1"/>
</dbReference>
<evidence type="ECO:0000256" key="7">
    <source>
        <dbReference type="ARBA" id="ARBA00022840"/>
    </source>
</evidence>
<evidence type="ECO:0000259" key="13">
    <source>
        <dbReference type="Pfam" id="PF08245"/>
    </source>
</evidence>
<keyword evidence="7 11" id="KW-0067">ATP-binding</keyword>
<dbReference type="InterPro" id="IPR036565">
    <property type="entry name" value="Mur-like_cat_sf"/>
</dbReference>
<dbReference type="SUPFAM" id="SSF53244">
    <property type="entry name" value="MurD-like peptide ligases, peptide-binding domain"/>
    <property type="match status" value="1"/>
</dbReference>
<dbReference type="InterPro" id="IPR013221">
    <property type="entry name" value="Mur_ligase_cen"/>
</dbReference>
<keyword evidence="6 11" id="KW-0547">Nucleotide-binding</keyword>
<evidence type="ECO:0000256" key="11">
    <source>
        <dbReference type="PIRNR" id="PIRNR001563"/>
    </source>
</evidence>
<dbReference type="EC" id="6.3.2.17" evidence="3"/>
<proteinExistence type="inferred from homology"/>
<dbReference type="PANTHER" id="PTHR11136">
    <property type="entry name" value="FOLYLPOLYGLUTAMATE SYNTHASE-RELATED"/>
    <property type="match status" value="1"/>
</dbReference>
<dbReference type="PANTHER" id="PTHR11136:SF0">
    <property type="entry name" value="DIHYDROFOLATE SYNTHETASE-RELATED"/>
    <property type="match status" value="1"/>
</dbReference>
<evidence type="ECO:0000256" key="2">
    <source>
        <dbReference type="ARBA" id="ARBA00008276"/>
    </source>
</evidence>
<dbReference type="Gene3D" id="3.40.1190.10">
    <property type="entry name" value="Mur-like, catalytic domain"/>
    <property type="match status" value="1"/>
</dbReference>
<keyword evidence="5" id="KW-0479">Metal-binding</keyword>
<evidence type="ECO:0000256" key="10">
    <source>
        <dbReference type="ARBA" id="ARBA00047493"/>
    </source>
</evidence>
<evidence type="ECO:0000313" key="14">
    <source>
        <dbReference type="EMBL" id="GGG27577.1"/>
    </source>
</evidence>
<dbReference type="GO" id="GO:0005737">
    <property type="term" value="C:cytoplasm"/>
    <property type="evidence" value="ECO:0007669"/>
    <property type="project" value="TreeGrafter"/>
</dbReference>
<evidence type="ECO:0000256" key="3">
    <source>
        <dbReference type="ARBA" id="ARBA00013025"/>
    </source>
</evidence>
<gene>
    <name evidence="14" type="ORF">GCM10007425_22690</name>
</gene>
<dbReference type="GO" id="GO:0046872">
    <property type="term" value="F:metal ion binding"/>
    <property type="evidence" value="ECO:0007669"/>
    <property type="project" value="UniProtKB-KW"/>
</dbReference>
<dbReference type="RefSeq" id="WP_188615172.1">
    <property type="nucleotide sequence ID" value="NZ_BMJT01000007.1"/>
</dbReference>
<evidence type="ECO:0000313" key="15">
    <source>
        <dbReference type="Proteomes" id="UP000616608"/>
    </source>
</evidence>
<dbReference type="FunFam" id="3.40.1190.10:FF:000011">
    <property type="entry name" value="Folylpolyglutamate synthase/dihydrofolate synthase"/>
    <property type="match status" value="1"/>
</dbReference>
<comment type="catalytic activity">
    <reaction evidence="10">
        <text>(6S)-5,6,7,8-tetrahydrofolyl-(gamma-L-Glu)(n) + L-glutamate + ATP = (6S)-5,6,7,8-tetrahydrofolyl-(gamma-L-Glu)(n+1) + ADP + phosphate + H(+)</text>
        <dbReference type="Rhea" id="RHEA:10580"/>
        <dbReference type="Rhea" id="RHEA-COMP:14738"/>
        <dbReference type="Rhea" id="RHEA-COMP:14740"/>
        <dbReference type="ChEBI" id="CHEBI:15378"/>
        <dbReference type="ChEBI" id="CHEBI:29985"/>
        <dbReference type="ChEBI" id="CHEBI:30616"/>
        <dbReference type="ChEBI" id="CHEBI:43474"/>
        <dbReference type="ChEBI" id="CHEBI:141005"/>
        <dbReference type="ChEBI" id="CHEBI:456216"/>
        <dbReference type="EC" id="6.3.2.17"/>
    </reaction>
</comment>
<evidence type="ECO:0000256" key="6">
    <source>
        <dbReference type="ARBA" id="ARBA00022741"/>
    </source>
</evidence>
<dbReference type="GO" id="GO:0008841">
    <property type="term" value="F:dihydrofolate synthase activity"/>
    <property type="evidence" value="ECO:0007669"/>
    <property type="project" value="TreeGrafter"/>
</dbReference>
<dbReference type="GO" id="GO:0004326">
    <property type="term" value="F:tetrahydrofolylpolyglutamate synthase activity"/>
    <property type="evidence" value="ECO:0007669"/>
    <property type="project" value="UniProtKB-EC"/>
</dbReference>
<evidence type="ECO:0000256" key="1">
    <source>
        <dbReference type="ARBA" id="ARBA00001946"/>
    </source>
</evidence>
<dbReference type="InterPro" id="IPR018109">
    <property type="entry name" value="Folylpolyglutamate_synth_CS"/>
</dbReference>
<sequence>MFTTMEQCTEKIFSLRKIDQDEIPHAKMNKILHYLDQPQKQLNIVHVAGSNGKGSTISMLRALLEASGLRVGVFTSPHLTKVNERIVVDGEEITDEAFLRHMNRLDQIITTKLDGQYPSFFEVITLIGFMHFAELEPQIVLLETGLGGRLDATNVVRPLVSVITTISLEHTALLGNTHAAIAYEKAGIIKQGVPVISGVKNAAAQKVIAACADDLQAPYYALDRDFFVKDNKQEDDIQQFNYCFKDQKWANLKLTLQGEHQTYNAAVALTVMQFLTEELHFIFTESTARFALTNVQWAGRFEVFHDIILDGAHNVEGVESLLKTLQRVYPDTPFDVLYASLQDKDYTTTISLLEARAKAMFFTQIDMPHAVPMLTLFEHSKHQRKMLVPKWQDVLRKHCEGRLLVVTGSLYFVAEVRQFLMSRKEGMK</sequence>
<evidence type="ECO:0000256" key="5">
    <source>
        <dbReference type="ARBA" id="ARBA00022723"/>
    </source>
</evidence>
<dbReference type="PROSITE" id="PS01012">
    <property type="entry name" value="FOLYLPOLYGLU_SYNT_2"/>
    <property type="match status" value="1"/>
</dbReference>
<evidence type="ECO:0000256" key="8">
    <source>
        <dbReference type="ARBA" id="ARBA00022842"/>
    </source>
</evidence>
<feature type="domain" description="Mur ligase central" evidence="13">
    <location>
        <begin position="47"/>
        <end position="271"/>
    </location>
</feature>
<protein>
    <recommendedName>
        <fullName evidence="3">tetrahydrofolate synthase</fullName>
        <ecNumber evidence="3">6.3.2.17</ecNumber>
    </recommendedName>
    <alternativeName>
        <fullName evidence="9">Tetrahydrofolylpolyglutamate synthase</fullName>
    </alternativeName>
</protein>
<evidence type="ECO:0000256" key="9">
    <source>
        <dbReference type="ARBA" id="ARBA00030592"/>
    </source>
</evidence>
<dbReference type="Proteomes" id="UP000616608">
    <property type="component" value="Unassembled WGS sequence"/>
</dbReference>
<reference evidence="14" key="2">
    <citation type="submission" date="2020-09" db="EMBL/GenBank/DDBJ databases">
        <authorList>
            <person name="Sun Q."/>
            <person name="Zhou Y."/>
        </authorList>
    </citation>
    <scope>NUCLEOTIDE SEQUENCE</scope>
    <source>
        <strain evidence="14">CGMCC 1.15760</strain>
    </source>
</reference>
<name>A0A917LI97_9BACI</name>
<dbReference type="EMBL" id="BMJT01000007">
    <property type="protein sequence ID" value="GGG27577.1"/>
    <property type="molecule type" value="Genomic_DNA"/>
</dbReference>
<evidence type="ECO:0000256" key="4">
    <source>
        <dbReference type="ARBA" id="ARBA00022598"/>
    </source>
</evidence>
<dbReference type="InterPro" id="IPR004101">
    <property type="entry name" value="Mur_ligase_C"/>
</dbReference>
<feature type="domain" description="Mur ligase C-terminal" evidence="12">
    <location>
        <begin position="299"/>
        <end position="409"/>
    </location>
</feature>
<dbReference type="AlphaFoldDB" id="A0A917LI97"/>
<dbReference type="Pfam" id="PF08245">
    <property type="entry name" value="Mur_ligase_M"/>
    <property type="match status" value="1"/>
</dbReference>
<dbReference type="SUPFAM" id="SSF53623">
    <property type="entry name" value="MurD-like peptide ligases, catalytic domain"/>
    <property type="match status" value="1"/>
</dbReference>
<evidence type="ECO:0000259" key="12">
    <source>
        <dbReference type="Pfam" id="PF02875"/>
    </source>
</evidence>
<dbReference type="PIRSF" id="PIRSF001563">
    <property type="entry name" value="Folylpolyglu_synth"/>
    <property type="match status" value="1"/>
</dbReference>
<comment type="cofactor">
    <cofactor evidence="1">
        <name>Mg(2+)</name>
        <dbReference type="ChEBI" id="CHEBI:18420"/>
    </cofactor>
</comment>
<dbReference type="GO" id="GO:0005524">
    <property type="term" value="F:ATP binding"/>
    <property type="evidence" value="ECO:0007669"/>
    <property type="project" value="UniProtKB-KW"/>
</dbReference>
<keyword evidence="4 11" id="KW-0436">Ligase</keyword>
<dbReference type="InterPro" id="IPR001645">
    <property type="entry name" value="Folylpolyglutamate_synth"/>
</dbReference>
<reference evidence="14" key="1">
    <citation type="journal article" date="2014" name="Int. J. Syst. Evol. Microbiol.">
        <title>Complete genome sequence of Corynebacterium casei LMG S-19264T (=DSM 44701T), isolated from a smear-ripened cheese.</title>
        <authorList>
            <consortium name="US DOE Joint Genome Institute (JGI-PGF)"/>
            <person name="Walter F."/>
            <person name="Albersmeier A."/>
            <person name="Kalinowski J."/>
            <person name="Ruckert C."/>
        </authorList>
    </citation>
    <scope>NUCLEOTIDE SEQUENCE</scope>
    <source>
        <strain evidence="14">CGMCC 1.15760</strain>
    </source>
</reference>
<dbReference type="NCBIfam" id="TIGR01499">
    <property type="entry name" value="folC"/>
    <property type="match status" value="1"/>
</dbReference>
<keyword evidence="15" id="KW-1185">Reference proteome</keyword>
<comment type="caution">
    <text evidence="14">The sequence shown here is derived from an EMBL/GenBank/DDBJ whole genome shotgun (WGS) entry which is preliminary data.</text>
</comment>
<dbReference type="InterPro" id="IPR036615">
    <property type="entry name" value="Mur_ligase_C_dom_sf"/>
</dbReference>